<sequence length="374" mass="44084">MNLADMLSYADIHDLGRIATTYNCECNGHSKNELIQSILSTITRREVFEQHVVELSIEDVRFLNSLIFDKRGSFSLEELVARVQQSRFVKEEDDGWNPRDMITRFKQRGWLFNGYSRDTRYLFQVPADLKKRFGDALGKQLQQHLDISDEPGVYRDEQKLIIEDIYHFLHFVGQQETVLTAENYMYKRYLLQVLDRLSVKEDLVGKTAWRFGYGRMFKEYPNRFSFIYDYCYFEDLITEHNQVLALSEKGRERVANSQKEDLLQVYRFWLRLYKGAIPNLQSIAQWLERLTKTWATVDSVKTALVPLIRPFYYDNPDSILEQRILQMMMHLGLIRIGQHEEKGTVIQLTKIGGRIIQGINVPEEDLIVLPFVKL</sequence>
<reference evidence="1" key="1">
    <citation type="submission" date="2019-10" db="EMBL/GenBank/DDBJ databases">
        <title>Description of Paenibacillus glebae sp. nov.</title>
        <authorList>
            <person name="Carlier A."/>
            <person name="Qi S."/>
        </authorList>
    </citation>
    <scope>NUCLEOTIDE SEQUENCE</scope>
    <source>
        <strain evidence="1">LMG 31456</strain>
    </source>
</reference>
<keyword evidence="2" id="KW-1185">Reference proteome</keyword>
<dbReference type="AlphaFoldDB" id="A0A972K5Y0"/>
<comment type="caution">
    <text evidence="1">The sequence shown here is derived from an EMBL/GenBank/DDBJ whole genome shotgun (WGS) entry which is preliminary data.</text>
</comment>
<gene>
    <name evidence="1" type="ORF">GC093_30570</name>
</gene>
<evidence type="ECO:0000313" key="2">
    <source>
        <dbReference type="Proteomes" id="UP000641588"/>
    </source>
</evidence>
<accession>A0A972K5Y0</accession>
<evidence type="ECO:0000313" key="1">
    <source>
        <dbReference type="EMBL" id="NOU97537.1"/>
    </source>
</evidence>
<proteinExistence type="predicted"/>
<organism evidence="1 2">
    <name type="scientific">Paenibacillus foliorum</name>
    <dbReference type="NCBI Taxonomy" id="2654974"/>
    <lineage>
        <taxon>Bacteria</taxon>
        <taxon>Bacillati</taxon>
        <taxon>Bacillota</taxon>
        <taxon>Bacilli</taxon>
        <taxon>Bacillales</taxon>
        <taxon>Paenibacillaceae</taxon>
        <taxon>Paenibacillus</taxon>
    </lineage>
</organism>
<dbReference type="EMBL" id="WHOD01000119">
    <property type="protein sequence ID" value="NOU97537.1"/>
    <property type="molecule type" value="Genomic_DNA"/>
</dbReference>
<protein>
    <submittedName>
        <fullName evidence="1">Uncharacterized protein</fullName>
    </submittedName>
</protein>
<dbReference type="Proteomes" id="UP000641588">
    <property type="component" value="Unassembled WGS sequence"/>
</dbReference>
<dbReference type="RefSeq" id="WP_171655794.1">
    <property type="nucleotide sequence ID" value="NZ_WHOD01000119.1"/>
</dbReference>
<name>A0A972K5Y0_9BACL</name>